<keyword evidence="3" id="KW-0812">Transmembrane</keyword>
<feature type="transmembrane region" description="Helical" evidence="3">
    <location>
        <begin position="21"/>
        <end position="40"/>
    </location>
</feature>
<dbReference type="InterPro" id="IPR058625">
    <property type="entry name" value="MdtA-like_BSH"/>
</dbReference>
<dbReference type="AlphaFoldDB" id="A0A2S9VEQ2"/>
<dbReference type="Proteomes" id="UP000238949">
    <property type="component" value="Unassembled WGS sequence"/>
</dbReference>
<protein>
    <submittedName>
        <fullName evidence="6">Efflux RND transporter periplasmic adaptor subunit</fullName>
    </submittedName>
</protein>
<gene>
    <name evidence="6" type="ORF">C6Y40_04530</name>
</gene>
<dbReference type="InterPro" id="IPR058792">
    <property type="entry name" value="Beta-barrel_RND_2"/>
</dbReference>
<comment type="similarity">
    <text evidence="1">Belongs to the membrane fusion protein (MFP) (TC 8.A.1) family.</text>
</comment>
<evidence type="ECO:0000259" key="4">
    <source>
        <dbReference type="Pfam" id="PF25917"/>
    </source>
</evidence>
<proteinExistence type="inferred from homology"/>
<dbReference type="Gene3D" id="2.40.50.100">
    <property type="match status" value="1"/>
</dbReference>
<organism evidence="6 7">
    <name type="scientific">Alteromonas alba</name>
    <dbReference type="NCBI Taxonomy" id="2079529"/>
    <lineage>
        <taxon>Bacteria</taxon>
        <taxon>Pseudomonadati</taxon>
        <taxon>Pseudomonadota</taxon>
        <taxon>Gammaproteobacteria</taxon>
        <taxon>Alteromonadales</taxon>
        <taxon>Alteromonadaceae</taxon>
        <taxon>Alteromonas/Salinimonas group</taxon>
        <taxon>Alteromonas</taxon>
    </lineage>
</organism>
<evidence type="ECO:0000259" key="5">
    <source>
        <dbReference type="Pfam" id="PF25954"/>
    </source>
</evidence>
<keyword evidence="2" id="KW-0175">Coiled coil</keyword>
<feature type="coiled-coil region" evidence="2">
    <location>
        <begin position="114"/>
        <end position="172"/>
    </location>
</feature>
<accession>A0A2S9VEQ2</accession>
<dbReference type="RefSeq" id="WP_034821459.1">
    <property type="nucleotide sequence ID" value="NZ_PVNP01000035.1"/>
</dbReference>
<comment type="caution">
    <text evidence="6">The sequence shown here is derived from an EMBL/GenBank/DDBJ whole genome shotgun (WGS) entry which is preliminary data.</text>
</comment>
<evidence type="ECO:0000313" key="7">
    <source>
        <dbReference type="Proteomes" id="UP000238949"/>
    </source>
</evidence>
<dbReference type="EMBL" id="PVNP01000035">
    <property type="protein sequence ID" value="PRO74775.1"/>
    <property type="molecule type" value="Genomic_DNA"/>
</dbReference>
<keyword evidence="7" id="KW-1185">Reference proteome</keyword>
<dbReference type="Gene3D" id="2.40.30.170">
    <property type="match status" value="1"/>
</dbReference>
<dbReference type="PANTHER" id="PTHR30469:SF29">
    <property type="entry name" value="BLR2860 PROTEIN"/>
    <property type="match status" value="1"/>
</dbReference>
<reference evidence="7" key="1">
    <citation type="journal article" date="2020" name="Int. J. Syst. Evol. Microbiol.">
        <title>Alteromonas alba sp. nov., a marine bacterium isolated from the seawater of the West Pacific Ocean.</title>
        <authorList>
            <person name="Sun C."/>
            <person name="Wu Y.-H."/>
            <person name="Xamxidin M."/>
            <person name="Cheng H."/>
            <person name="Xu X.-W."/>
        </authorList>
    </citation>
    <scope>NUCLEOTIDE SEQUENCE [LARGE SCALE GENOMIC DNA]</scope>
    <source>
        <strain evidence="7">190</strain>
    </source>
</reference>
<dbReference type="NCBIfam" id="TIGR01730">
    <property type="entry name" value="RND_mfp"/>
    <property type="match status" value="1"/>
</dbReference>
<dbReference type="InterPro" id="IPR006143">
    <property type="entry name" value="RND_pump_MFP"/>
</dbReference>
<evidence type="ECO:0000256" key="3">
    <source>
        <dbReference type="SAM" id="Phobius"/>
    </source>
</evidence>
<dbReference type="Pfam" id="PF25917">
    <property type="entry name" value="BSH_RND"/>
    <property type="match status" value="1"/>
</dbReference>
<sequence>MTSSSCGSLHKQQGRISSSTAVFIAIVTLVFLWIASGFIFRGDTEKTNATKSNLPSVAVRNSQAQLVARELTLNGEIRPNQQLNIRARTDGMLEMIADSGAEVSQGDVIAKLSIDDREVQRTQAEAQVKKAQSDFNATKKLIEQNLSSQSQLQALEAQLEAARAQLRRITFDIENTELTAPVSGVINQRFIEQGAYVSAGNQVLELIDNDPLIAIINVQQSQIHRLKLNMPATVKLIGGTDRQGQVSFIAPIADPQTRTFRVEITIPNQNDPIPSGMSAEVVIETNNVKAHKISAAQIKIDAAGRMGVLTINDNNETRFSPVTVERADVNALWVSGLDDETRLVIISHSSLTAGQKVTPKPVPADYDKGEEL</sequence>
<evidence type="ECO:0000313" key="6">
    <source>
        <dbReference type="EMBL" id="PRO74775.1"/>
    </source>
</evidence>
<dbReference type="Gene3D" id="1.10.287.470">
    <property type="entry name" value="Helix hairpin bin"/>
    <property type="match status" value="1"/>
</dbReference>
<dbReference type="SUPFAM" id="SSF111369">
    <property type="entry name" value="HlyD-like secretion proteins"/>
    <property type="match status" value="1"/>
</dbReference>
<evidence type="ECO:0000256" key="1">
    <source>
        <dbReference type="ARBA" id="ARBA00009477"/>
    </source>
</evidence>
<dbReference type="GO" id="GO:1990281">
    <property type="term" value="C:efflux pump complex"/>
    <property type="evidence" value="ECO:0007669"/>
    <property type="project" value="TreeGrafter"/>
</dbReference>
<keyword evidence="3" id="KW-1133">Transmembrane helix</keyword>
<dbReference type="PANTHER" id="PTHR30469">
    <property type="entry name" value="MULTIDRUG RESISTANCE PROTEIN MDTA"/>
    <property type="match status" value="1"/>
</dbReference>
<dbReference type="GO" id="GO:0015562">
    <property type="term" value="F:efflux transmembrane transporter activity"/>
    <property type="evidence" value="ECO:0007669"/>
    <property type="project" value="TreeGrafter"/>
</dbReference>
<dbReference type="OrthoDB" id="9806939at2"/>
<evidence type="ECO:0000256" key="2">
    <source>
        <dbReference type="SAM" id="Coils"/>
    </source>
</evidence>
<feature type="domain" description="Multidrug resistance protein MdtA-like barrel-sandwich hybrid" evidence="4">
    <location>
        <begin position="83"/>
        <end position="203"/>
    </location>
</feature>
<feature type="domain" description="CusB-like beta-barrel" evidence="5">
    <location>
        <begin position="216"/>
        <end position="285"/>
    </location>
</feature>
<keyword evidence="3" id="KW-0472">Membrane</keyword>
<dbReference type="Gene3D" id="2.40.420.20">
    <property type="match status" value="1"/>
</dbReference>
<name>A0A2S9VEQ2_9ALTE</name>
<dbReference type="Pfam" id="PF25954">
    <property type="entry name" value="Beta-barrel_RND_2"/>
    <property type="match status" value="1"/>
</dbReference>